<dbReference type="InterPro" id="IPR002347">
    <property type="entry name" value="SDR_fam"/>
</dbReference>
<dbReference type="PRINTS" id="PR00080">
    <property type="entry name" value="SDRFAMILY"/>
</dbReference>
<dbReference type="InterPro" id="IPR020904">
    <property type="entry name" value="Sc_DH/Rdtase_CS"/>
</dbReference>
<feature type="transmembrane region" description="Helical" evidence="2">
    <location>
        <begin position="136"/>
        <end position="158"/>
    </location>
</feature>
<dbReference type="EMBL" id="BEGY01000125">
    <property type="protein sequence ID" value="GAX84447.1"/>
    <property type="molecule type" value="Genomic_DNA"/>
</dbReference>
<proteinExistence type="inferred from homology"/>
<keyword evidence="2" id="KW-1133">Transmembrane helix</keyword>
<dbReference type="FunFam" id="3.40.50.720:FF:000084">
    <property type="entry name" value="Short-chain dehydrogenase reductase"/>
    <property type="match status" value="1"/>
</dbReference>
<feature type="transmembrane region" description="Helical" evidence="2">
    <location>
        <begin position="94"/>
        <end position="115"/>
    </location>
</feature>
<dbReference type="AlphaFoldDB" id="A0A250XN03"/>
<feature type="transmembrane region" description="Helical" evidence="2">
    <location>
        <begin position="55"/>
        <end position="74"/>
    </location>
</feature>
<dbReference type="PANTHER" id="PTHR43943:SF2">
    <property type="entry name" value="DEHYDROGENASE_REDUCTASE 4"/>
    <property type="match status" value="1"/>
</dbReference>
<evidence type="ECO:0000256" key="1">
    <source>
        <dbReference type="ARBA" id="ARBA00006484"/>
    </source>
</evidence>
<dbReference type="PRINTS" id="PR00081">
    <property type="entry name" value="GDHRDH"/>
</dbReference>
<dbReference type="Proteomes" id="UP000232323">
    <property type="component" value="Unassembled WGS sequence"/>
</dbReference>
<name>A0A250XN03_9CHLO</name>
<feature type="transmembrane region" description="Helical" evidence="2">
    <location>
        <begin position="20"/>
        <end position="43"/>
    </location>
</feature>
<gene>
    <name evidence="3" type="ORF">CEUSTIGMA_g11867.t1</name>
</gene>
<keyword evidence="2" id="KW-0812">Transmembrane</keyword>
<dbReference type="PROSITE" id="PS00061">
    <property type="entry name" value="ADH_SHORT"/>
    <property type="match status" value="1"/>
</dbReference>
<evidence type="ECO:0000313" key="4">
    <source>
        <dbReference type="Proteomes" id="UP000232323"/>
    </source>
</evidence>
<keyword evidence="4" id="KW-1185">Reference proteome</keyword>
<comment type="similarity">
    <text evidence="1">Belongs to the short-chain dehydrogenases/reductases (SDR) family.</text>
</comment>
<evidence type="ECO:0000256" key="2">
    <source>
        <dbReference type="SAM" id="Phobius"/>
    </source>
</evidence>
<dbReference type="PANTHER" id="PTHR43943">
    <property type="entry name" value="DEHYDROGENASE/REDUCTASE (SDR FAMILY) MEMBER 4"/>
    <property type="match status" value="1"/>
</dbReference>
<dbReference type="InterPro" id="IPR036291">
    <property type="entry name" value="NAD(P)-bd_dom_sf"/>
</dbReference>
<dbReference type="STRING" id="1157962.A0A250XN03"/>
<accession>A0A250XN03</accession>
<dbReference type="NCBIfam" id="NF005559">
    <property type="entry name" value="PRK07231.1"/>
    <property type="match status" value="1"/>
</dbReference>
<comment type="caution">
    <text evidence="3">The sequence shown here is derived from an EMBL/GenBank/DDBJ whole genome shotgun (WGS) entry which is preliminary data.</text>
</comment>
<reference evidence="3 4" key="1">
    <citation type="submission" date="2017-08" db="EMBL/GenBank/DDBJ databases">
        <title>Acidophilic green algal genome provides insights into adaptation to an acidic environment.</title>
        <authorList>
            <person name="Hirooka S."/>
            <person name="Hirose Y."/>
            <person name="Kanesaki Y."/>
            <person name="Higuchi S."/>
            <person name="Fujiwara T."/>
            <person name="Onuma R."/>
            <person name="Era A."/>
            <person name="Ohbayashi R."/>
            <person name="Uzuka A."/>
            <person name="Nozaki H."/>
            <person name="Yoshikawa H."/>
            <person name="Miyagishima S.Y."/>
        </authorList>
    </citation>
    <scope>NUCLEOTIDE SEQUENCE [LARGE SCALE GENOMIC DNA]</scope>
    <source>
        <strain evidence="3 4">NIES-2499</strain>
    </source>
</reference>
<feature type="transmembrane region" description="Helical" evidence="2">
    <location>
        <begin position="178"/>
        <end position="198"/>
    </location>
</feature>
<dbReference type="Pfam" id="PF13561">
    <property type="entry name" value="adh_short_C2"/>
    <property type="match status" value="1"/>
</dbReference>
<organism evidence="3 4">
    <name type="scientific">Chlamydomonas eustigma</name>
    <dbReference type="NCBI Taxonomy" id="1157962"/>
    <lineage>
        <taxon>Eukaryota</taxon>
        <taxon>Viridiplantae</taxon>
        <taxon>Chlorophyta</taxon>
        <taxon>core chlorophytes</taxon>
        <taxon>Chlorophyceae</taxon>
        <taxon>CS clade</taxon>
        <taxon>Chlamydomonadales</taxon>
        <taxon>Chlamydomonadaceae</taxon>
        <taxon>Chlamydomonas</taxon>
    </lineage>
</organism>
<dbReference type="Gene3D" id="3.40.50.720">
    <property type="entry name" value="NAD(P)-binding Rossmann-like Domain"/>
    <property type="match status" value="1"/>
</dbReference>
<dbReference type="SUPFAM" id="SSF51735">
    <property type="entry name" value="NAD(P)-binding Rossmann-fold domains"/>
    <property type="match status" value="1"/>
</dbReference>
<evidence type="ECO:0000313" key="3">
    <source>
        <dbReference type="EMBL" id="GAX84447.1"/>
    </source>
</evidence>
<keyword evidence="2" id="KW-0472">Membrane</keyword>
<dbReference type="OrthoDB" id="1669814at2759"/>
<protein>
    <submittedName>
        <fullName evidence="3">Uncharacterized protein</fullName>
    </submittedName>
</protein>
<sequence>MSEDSPVPSDALTKYEDYPFIRFSHILASGFWAACALMQLAGPGMTPRRKAIHRLAGRVLVICSAFVLMGYMAIDYYGLSTSKEAGMLGLRMIAAWFGITAACTAISAIEVARLYRSGTASPTALFVKARRVHMTWAMRHLSSGAWVMLMRGMLMLTGALIKTGCLENFRDEDAKRQYFGDIGAIAWAIAVGGLELYISLGASRLPYISTLQVKGHFKKKDMDVKCKRLEGKVAIVTAATAGIGLGIAERLGREGAKLFICSSRKKQNVDETVEHLHKLSITVKGQACHVGSPEQRKAMIDAVVKEYGHIDILVSNAAVNPTAGRIVDVSSDSVDKIMDINVKAAIMLAKEAYPHMGRGGSIVFISSVTAFNPPFPIGMYAVSKTALLGLTKGLAAELGPEGIRVNCVAPGIVPTKFASALVEDPKLEQAQIEATHMKRLGRPEDMAAAVAYLSSDDASYVTGETLVISGYIFECQGKIT</sequence>